<keyword evidence="4" id="KW-1185">Reference proteome</keyword>
<gene>
    <name evidence="3" type="ORF">PX52LOC_02581</name>
</gene>
<dbReference type="RefSeq" id="WP_149110441.1">
    <property type="nucleotide sequence ID" value="NZ_CP042425.1"/>
</dbReference>
<evidence type="ECO:0000256" key="2">
    <source>
        <dbReference type="ARBA" id="ARBA00022801"/>
    </source>
</evidence>
<evidence type="ECO:0000256" key="1">
    <source>
        <dbReference type="ARBA" id="ARBA00022729"/>
    </source>
</evidence>
<dbReference type="PANTHER" id="PTHR31956">
    <property type="entry name" value="NON-SPECIFIC PHOSPHOLIPASE C4-RELATED"/>
    <property type="match status" value="1"/>
</dbReference>
<organism evidence="3 4">
    <name type="scientific">Limnoglobus roseus</name>
    <dbReference type="NCBI Taxonomy" id="2598579"/>
    <lineage>
        <taxon>Bacteria</taxon>
        <taxon>Pseudomonadati</taxon>
        <taxon>Planctomycetota</taxon>
        <taxon>Planctomycetia</taxon>
        <taxon>Gemmatales</taxon>
        <taxon>Gemmataceae</taxon>
        <taxon>Limnoglobus</taxon>
    </lineage>
</organism>
<dbReference type="AlphaFoldDB" id="A0A5C1AC78"/>
<dbReference type="PANTHER" id="PTHR31956:SF1">
    <property type="entry name" value="NON-SPECIFIC PHOSPHOLIPASE C1"/>
    <property type="match status" value="1"/>
</dbReference>
<dbReference type="InterPro" id="IPR007312">
    <property type="entry name" value="Phosphoesterase"/>
</dbReference>
<dbReference type="GO" id="GO:0042578">
    <property type="term" value="F:phosphoric ester hydrolase activity"/>
    <property type="evidence" value="ECO:0007669"/>
    <property type="project" value="UniProtKB-ARBA"/>
</dbReference>
<keyword evidence="2" id="KW-0378">Hydrolase</keyword>
<name>A0A5C1AC78_9BACT</name>
<dbReference type="Pfam" id="PF13517">
    <property type="entry name" value="FG-GAP_3"/>
    <property type="match status" value="1"/>
</dbReference>
<dbReference type="OrthoDB" id="9770871at2"/>
<dbReference type="Gene3D" id="3.40.720.10">
    <property type="entry name" value="Alkaline Phosphatase, subunit A"/>
    <property type="match status" value="1"/>
</dbReference>
<proteinExistence type="predicted"/>
<dbReference type="InterPro" id="IPR013517">
    <property type="entry name" value="FG-GAP"/>
</dbReference>
<reference evidence="4" key="1">
    <citation type="submission" date="2019-08" db="EMBL/GenBank/DDBJ databases">
        <title>Limnoglobus roseus gen. nov., sp. nov., a novel freshwater planctomycete with a giant genome from the family Gemmataceae.</title>
        <authorList>
            <person name="Kulichevskaya I.S."/>
            <person name="Naumoff D.G."/>
            <person name="Miroshnikov K."/>
            <person name="Ivanova A."/>
            <person name="Philippov D.A."/>
            <person name="Hakobyan A."/>
            <person name="Rijpstra I.C."/>
            <person name="Sinninghe Damste J.S."/>
            <person name="Liesack W."/>
            <person name="Dedysh S.N."/>
        </authorList>
    </citation>
    <scope>NUCLEOTIDE SEQUENCE [LARGE SCALE GENOMIC DNA]</scope>
    <source>
        <strain evidence="4">PX52</strain>
    </source>
</reference>
<dbReference type="KEGG" id="lrs:PX52LOC_02581"/>
<evidence type="ECO:0008006" key="5">
    <source>
        <dbReference type="Google" id="ProtNLM"/>
    </source>
</evidence>
<dbReference type="Proteomes" id="UP000324974">
    <property type="component" value="Chromosome"/>
</dbReference>
<dbReference type="InterPro" id="IPR017850">
    <property type="entry name" value="Alkaline_phosphatase_core_sf"/>
</dbReference>
<dbReference type="Pfam" id="PF04185">
    <property type="entry name" value="Phosphoesterase"/>
    <property type="match status" value="1"/>
</dbReference>
<evidence type="ECO:0000313" key="4">
    <source>
        <dbReference type="Proteomes" id="UP000324974"/>
    </source>
</evidence>
<keyword evidence="1" id="KW-0732">Signal</keyword>
<dbReference type="SUPFAM" id="SSF69318">
    <property type="entry name" value="Integrin alpha N-terminal domain"/>
    <property type="match status" value="2"/>
</dbReference>
<dbReference type="EMBL" id="CP042425">
    <property type="protein sequence ID" value="QEL15646.1"/>
    <property type="molecule type" value="Genomic_DNA"/>
</dbReference>
<dbReference type="Gene3D" id="2.130.10.130">
    <property type="entry name" value="Integrin alpha, N-terminal"/>
    <property type="match status" value="2"/>
</dbReference>
<dbReference type="InterPro" id="IPR028994">
    <property type="entry name" value="Integrin_alpha_N"/>
</dbReference>
<protein>
    <recommendedName>
        <fullName evidence="5">Phospholipase C</fullName>
    </recommendedName>
</protein>
<accession>A0A5C1AC78</accession>
<evidence type="ECO:0000313" key="3">
    <source>
        <dbReference type="EMBL" id="QEL15646.1"/>
    </source>
</evidence>
<sequence>MRLLRPAMMHLEELDPRVLPRGGLPVPDHVVIVVEENHGFDQIRGNPDAAYFNALADGPHAALLTQSFAVEHPSQPNYLDLFSGSNQGTRDDAVPAAQFVTPNLGASLIAAGKTFVGYSEDLPAVGSLIAHTGGSDGLGTGAYWRKHNPWSDWQGSSSNGLAAETNQPFTAFPTDYANLPTVAFVVPNQAHDMHDGTVAQADVWLRDNLGEYADWAVTHNSLLVVTFDEDDSAEGNQIFTVVVGGPVRQGQYEGRVDHFGVLRTVEDFYDLPYAGASATTAAITGIWATPAGSGYAAGSDVGGGSATLYGADGTAAYTVQPFGAFSGGVRVAVADFNGDGVGDLVTGTGPGIATRVVVLDGANAGHALFDFAPFEASFTGGVFVAAGDLTGDGVPELVVTPDEGGGPRVRVLNGNGFAAVDDFFGIDDPAFRGGARATVGDLDGDGVGDLIVAAGFGGGPRVAGFSGRSLGAGATRAKVFGDFFAFEATLRNGVYVAVGDVSGDGVPDLVVGAGPGGGPRVSVLDGVRLRQNQLVRGPDFFAGDATARGGVRVAVKDLDGDPFADLVVGDGTGGGRVRLYDRAALTAGPNPVAVAVDPFPGFTGGVFVG</sequence>